<dbReference type="InterPro" id="IPR001036">
    <property type="entry name" value="Acrflvin-R"/>
</dbReference>
<feature type="transmembrane region" description="Helical" evidence="1">
    <location>
        <begin position="12"/>
        <end position="30"/>
    </location>
</feature>
<feature type="transmembrane region" description="Helical" evidence="1">
    <location>
        <begin position="463"/>
        <end position="482"/>
    </location>
</feature>
<feature type="transmembrane region" description="Helical" evidence="1">
    <location>
        <begin position="360"/>
        <end position="381"/>
    </location>
</feature>
<keyword evidence="1" id="KW-0812">Transmembrane</keyword>
<feature type="transmembrane region" description="Helical" evidence="1">
    <location>
        <begin position="336"/>
        <end position="353"/>
    </location>
</feature>
<feature type="transmembrane region" description="Helical" evidence="1">
    <location>
        <begin position="980"/>
        <end position="1006"/>
    </location>
</feature>
<dbReference type="SUPFAM" id="SSF82866">
    <property type="entry name" value="Multidrug efflux transporter AcrB transmembrane domain"/>
    <property type="match status" value="2"/>
</dbReference>
<organism evidence="2 3">
    <name type="scientific">Actimicrobium antarcticum</name>
    <dbReference type="NCBI Taxonomy" id="1051899"/>
    <lineage>
        <taxon>Bacteria</taxon>
        <taxon>Pseudomonadati</taxon>
        <taxon>Pseudomonadota</taxon>
        <taxon>Betaproteobacteria</taxon>
        <taxon>Burkholderiales</taxon>
        <taxon>Oxalobacteraceae</taxon>
        <taxon>Actimicrobium</taxon>
    </lineage>
</organism>
<dbReference type="EMBL" id="BAAAZE010000013">
    <property type="protein sequence ID" value="GAA4031509.1"/>
    <property type="molecule type" value="Genomic_DNA"/>
</dbReference>
<dbReference type="SUPFAM" id="SSF82693">
    <property type="entry name" value="Multidrug efflux transporter AcrB pore domain, PN1, PN2, PC1 and PC2 subdomains"/>
    <property type="match status" value="3"/>
</dbReference>
<feature type="transmembrane region" description="Helical" evidence="1">
    <location>
        <begin position="431"/>
        <end position="451"/>
    </location>
</feature>
<evidence type="ECO:0000313" key="3">
    <source>
        <dbReference type="Proteomes" id="UP001501353"/>
    </source>
</evidence>
<dbReference type="Pfam" id="PF00873">
    <property type="entry name" value="ACR_tran"/>
    <property type="match status" value="1"/>
</dbReference>
<accession>A0ABP7TUM3</accession>
<comment type="caution">
    <text evidence="2">The sequence shown here is derived from an EMBL/GenBank/DDBJ whole genome shotgun (WGS) entry which is preliminary data.</text>
</comment>
<evidence type="ECO:0000256" key="1">
    <source>
        <dbReference type="SAM" id="Phobius"/>
    </source>
</evidence>
<protein>
    <submittedName>
        <fullName evidence="2">Efflux RND transporter permease subunit</fullName>
    </submittedName>
</protein>
<dbReference type="Gene3D" id="3.30.70.1440">
    <property type="entry name" value="Multidrug efflux transporter AcrB pore domain"/>
    <property type="match status" value="1"/>
</dbReference>
<dbReference type="PANTHER" id="PTHR32063:SF21">
    <property type="entry name" value="MULTIDRUG RESISTANCE PROTEIN MDTB"/>
    <property type="match status" value="1"/>
</dbReference>
<dbReference type="Gene3D" id="3.30.70.1430">
    <property type="entry name" value="Multidrug efflux transporter AcrB pore domain"/>
    <property type="match status" value="2"/>
</dbReference>
<sequence length="1039" mass="111188">MNISELCIRRPVMTVLLSIAIVVIGLFAYAKLPIAALPTYNTPVINVTAALPGASPEIMAASVATPLEKQFSTISGLATISSSNTLGNTSITLEFNSDRDIDAAAVDVQAALLRAQRSLPVELTSLPAYRKVNPADAAVLLVALTSPSMSLADLNDYAENLISPSLSTIDGVAQVLVYGQRRFAVRVKVRPDELAARNITLDELAGLIRAANTNGPVGVLDGPRQSLTLEANRQLRNAAEFSELVISSRDGYATRLKDVATVEDSVESAKSGSWANGEPSIVLAVQRQPNANTVAVVDAIKATLPKFKAQMPASIEIRELNDRSVSIRDAIADVKHTLVLTVVLVILVIFLFLKRLSATAIPVVTLPISLIGCCALMYVFGYSLDNISLLGITIAVGLVVDDAIVMLENIVRYVEQGMTPMAAALKGSREVGFTILSISISLVAVFIPIFFMPGVIGLMFREFAAVVALAIMVSALVSLTLVPMLCSRFLKHTDPEDDSWLSKKFERGFHGVLDGYSLGLDWCLGRTKTVMLGALATFLLTGFLFVEIPKGFFPTEDIGQIRATIEGPQDISYPAMVQLVQAAAGVIQQDSNVLSVTSRVTGGNSGALFIGLKLRSERLPMDGVLEQLRGKVSAIPGLSVYLTPVQNLSLGGRSSKSRYQYVLQSVKADELTGWSEQLQIRMRANPIFRDVTSDSQLRGLQAVVDINRDRANEAGVQIQDIRTALYSAFGDRQVSTIFTSSNSYQVILQDSESGQQDEADLSKIFVRSKSGVLVPLMSLASVKRTAGAISVNHQGQLQAVTVTFNLAPDVPLGDASAAIDRIKTELQMPPTVITSYAGDAAVFQSSQGSQLTLLLLAVVVIYILLGVLYESYIHPLTILAGLPSAAVGALLALRLFNFELTLIATIGILMLIGIVKKNAIMMIDFALEAQREQGATPFDAIRSACLLRFRPIMMTTLAALVGAMPIAFGLGAGAELRQPLGVAIVGGLLVSQVITLFITPVIYLVLDRFSGSGPMQFDRAEMEAQGQVHPTRVAPTSSA</sequence>
<dbReference type="Gene3D" id="1.20.1640.10">
    <property type="entry name" value="Multidrug efflux transporter AcrB transmembrane domain"/>
    <property type="match status" value="2"/>
</dbReference>
<feature type="transmembrane region" description="Helical" evidence="1">
    <location>
        <begin position="387"/>
        <end position="411"/>
    </location>
</feature>
<reference evidence="3" key="1">
    <citation type="journal article" date="2019" name="Int. J. Syst. Evol. Microbiol.">
        <title>The Global Catalogue of Microorganisms (GCM) 10K type strain sequencing project: providing services to taxonomists for standard genome sequencing and annotation.</title>
        <authorList>
            <consortium name="The Broad Institute Genomics Platform"/>
            <consortium name="The Broad Institute Genome Sequencing Center for Infectious Disease"/>
            <person name="Wu L."/>
            <person name="Ma J."/>
        </authorList>
    </citation>
    <scope>NUCLEOTIDE SEQUENCE [LARGE SCALE GENOMIC DNA]</scope>
    <source>
        <strain evidence="3">JCM 16673</strain>
    </source>
</reference>
<proteinExistence type="predicted"/>
<feature type="transmembrane region" description="Helical" evidence="1">
    <location>
        <begin position="952"/>
        <end position="974"/>
    </location>
</feature>
<dbReference type="Gene3D" id="3.30.2090.10">
    <property type="entry name" value="Multidrug efflux transporter AcrB TolC docking domain, DN and DC subdomains"/>
    <property type="match status" value="2"/>
</dbReference>
<evidence type="ECO:0000313" key="2">
    <source>
        <dbReference type="EMBL" id="GAA4031509.1"/>
    </source>
</evidence>
<dbReference type="PRINTS" id="PR00702">
    <property type="entry name" value="ACRIFLAVINRP"/>
</dbReference>
<keyword evidence="1" id="KW-1133">Transmembrane helix</keyword>
<name>A0ABP7TUM3_9BURK</name>
<dbReference type="RefSeq" id="WP_344764902.1">
    <property type="nucleotide sequence ID" value="NZ_BAAAZE010000013.1"/>
</dbReference>
<feature type="transmembrane region" description="Helical" evidence="1">
    <location>
        <begin position="851"/>
        <end position="869"/>
    </location>
</feature>
<dbReference type="Proteomes" id="UP001501353">
    <property type="component" value="Unassembled WGS sequence"/>
</dbReference>
<gene>
    <name evidence="2" type="ORF">GCM10022212_32750</name>
</gene>
<dbReference type="Gene3D" id="3.30.70.1320">
    <property type="entry name" value="Multidrug efflux transporter AcrB pore domain like"/>
    <property type="match status" value="1"/>
</dbReference>
<keyword evidence="1" id="KW-0472">Membrane</keyword>
<keyword evidence="3" id="KW-1185">Reference proteome</keyword>
<dbReference type="PANTHER" id="PTHR32063">
    <property type="match status" value="1"/>
</dbReference>
<feature type="transmembrane region" description="Helical" evidence="1">
    <location>
        <begin position="898"/>
        <end position="915"/>
    </location>
</feature>
<dbReference type="SUPFAM" id="SSF82714">
    <property type="entry name" value="Multidrug efflux transporter AcrB TolC docking domain, DN and DC subdomains"/>
    <property type="match status" value="2"/>
</dbReference>
<dbReference type="InterPro" id="IPR027463">
    <property type="entry name" value="AcrB_DN_DC_subdom"/>
</dbReference>